<comment type="caution">
    <text evidence="4">The sequence shown here is derived from an EMBL/GenBank/DDBJ whole genome shotgun (WGS) entry which is preliminary data.</text>
</comment>
<keyword evidence="1 2" id="KW-0732">Signal</keyword>
<proteinExistence type="predicted"/>
<dbReference type="InterPro" id="IPR006626">
    <property type="entry name" value="PbH1"/>
</dbReference>
<dbReference type="Proteomes" id="UP001501126">
    <property type="component" value="Unassembled WGS sequence"/>
</dbReference>
<keyword evidence="5" id="KW-1185">Reference proteome</keyword>
<dbReference type="SUPFAM" id="SSF51126">
    <property type="entry name" value="Pectin lyase-like"/>
    <property type="match status" value="1"/>
</dbReference>
<dbReference type="RefSeq" id="WP_343790388.1">
    <property type="nucleotide sequence ID" value="NZ_BAAAFH010000022.1"/>
</dbReference>
<feature type="domain" description="Secretion system C-terminal sorting" evidence="3">
    <location>
        <begin position="423"/>
        <end position="490"/>
    </location>
</feature>
<dbReference type="EMBL" id="BAAAFH010000022">
    <property type="protein sequence ID" value="GAA0876800.1"/>
    <property type="molecule type" value="Genomic_DNA"/>
</dbReference>
<evidence type="ECO:0000313" key="5">
    <source>
        <dbReference type="Proteomes" id="UP001501126"/>
    </source>
</evidence>
<dbReference type="NCBIfam" id="TIGR03804">
    <property type="entry name" value="para_beta_helix"/>
    <property type="match status" value="1"/>
</dbReference>
<evidence type="ECO:0000256" key="2">
    <source>
        <dbReference type="SAM" id="SignalP"/>
    </source>
</evidence>
<dbReference type="InterPro" id="IPR022441">
    <property type="entry name" value="Para_beta_helix_rpt-2"/>
</dbReference>
<protein>
    <recommendedName>
        <fullName evidence="3">Secretion system C-terminal sorting domain-containing protein</fullName>
    </recommendedName>
</protein>
<feature type="signal peptide" evidence="2">
    <location>
        <begin position="1"/>
        <end position="19"/>
    </location>
</feature>
<evidence type="ECO:0000313" key="4">
    <source>
        <dbReference type="EMBL" id="GAA0876800.1"/>
    </source>
</evidence>
<dbReference type="SMART" id="SM00710">
    <property type="entry name" value="PbH1"/>
    <property type="match status" value="5"/>
</dbReference>
<dbReference type="Pfam" id="PF18962">
    <property type="entry name" value="Por_Secre_tail"/>
    <property type="match status" value="1"/>
</dbReference>
<reference evidence="4 5" key="1">
    <citation type="journal article" date="2019" name="Int. J. Syst. Evol. Microbiol.">
        <title>The Global Catalogue of Microorganisms (GCM) 10K type strain sequencing project: providing services to taxonomists for standard genome sequencing and annotation.</title>
        <authorList>
            <consortium name="The Broad Institute Genomics Platform"/>
            <consortium name="The Broad Institute Genome Sequencing Center for Infectious Disease"/>
            <person name="Wu L."/>
            <person name="Ma J."/>
        </authorList>
    </citation>
    <scope>NUCLEOTIDE SEQUENCE [LARGE SCALE GENOMIC DNA]</scope>
    <source>
        <strain evidence="4 5">JCM 16083</strain>
    </source>
</reference>
<evidence type="ECO:0000256" key="1">
    <source>
        <dbReference type="ARBA" id="ARBA00022729"/>
    </source>
</evidence>
<sequence length="491" mass="52174">MRKFTLLGGLLTFCGAAFSQYTTPDTGVTWGLQDLVTEAPATVTFENGEYVIANDLTVSLTDQLLIEEDAVVKIAADVEINVLGGFRVDAPDNILFTAVDNTQNFKGFRFEEGSVVYFKNATITYGGGLRVLTETFEMYDSEVSYQGSGSATSAITFSRGNPIVKDSRFIDNYQSAFGSGANQMVSATLIGNYLEGNGTANTNRPQINMGPGGTDSTKVIGNTVIGNRANTKVGGISVSSLLGLDNYCVIEDNIIRDNRYGISVAGANSFGRISGNIIENNDSENSPNVGGSGISIQTGGDSSYIYITANEIRNNLWGVTVIGGARVNLGSTDENYPNPGGNIFSNNGNGGETYALYNNTAFPIEAMNNCWIEGAEELTEADVEGVITHETDNSSLGLVNYAEFGCGSSLSTDKGLTAFEFEMYPNPSTGTFTLQTEKEASFEIVNHLGQVVQKGNLSAGANKVSTTLQSGVYYVVVNSGKAVANQKIVIR</sequence>
<dbReference type="InterPro" id="IPR026444">
    <property type="entry name" value="Secre_tail"/>
</dbReference>
<dbReference type="InterPro" id="IPR011050">
    <property type="entry name" value="Pectin_lyase_fold/virulence"/>
</dbReference>
<organism evidence="4 5">
    <name type="scientific">Wandonia haliotis</name>
    <dbReference type="NCBI Taxonomy" id="574963"/>
    <lineage>
        <taxon>Bacteria</taxon>
        <taxon>Pseudomonadati</taxon>
        <taxon>Bacteroidota</taxon>
        <taxon>Flavobacteriia</taxon>
        <taxon>Flavobacteriales</taxon>
        <taxon>Crocinitomicaceae</taxon>
        <taxon>Wandonia</taxon>
    </lineage>
</organism>
<feature type="chain" id="PRO_5045471907" description="Secretion system C-terminal sorting domain-containing protein" evidence="2">
    <location>
        <begin position="20"/>
        <end position="491"/>
    </location>
</feature>
<evidence type="ECO:0000259" key="3">
    <source>
        <dbReference type="Pfam" id="PF18962"/>
    </source>
</evidence>
<dbReference type="NCBIfam" id="TIGR04183">
    <property type="entry name" value="Por_Secre_tail"/>
    <property type="match status" value="1"/>
</dbReference>
<gene>
    <name evidence="4" type="ORF">GCM10009118_32100</name>
</gene>
<accession>A0ABN1MTY5</accession>
<name>A0ABN1MTY5_9FLAO</name>